<evidence type="ECO:0000259" key="2">
    <source>
        <dbReference type="Pfam" id="PF07007"/>
    </source>
</evidence>
<name>A0A5C4JQZ5_9HYPH</name>
<dbReference type="EMBL" id="VCLB01000006">
    <property type="protein sequence ID" value="TNB47632.1"/>
    <property type="molecule type" value="Genomic_DNA"/>
</dbReference>
<dbReference type="InterPro" id="IPR009739">
    <property type="entry name" value="LprI-like_N"/>
</dbReference>
<keyword evidence="4" id="KW-1185">Reference proteome</keyword>
<dbReference type="Gene3D" id="1.20.1270.180">
    <property type="match status" value="1"/>
</dbReference>
<sequence length="169" mass="18152">MDQEDFMRLSALLAFLVLLLAPGAQADDIVYSDAATAQCLAKASSVDAGEKCIGLSTAKCINANDFGQTSAGMVSCTAHETAFWDKQLNAIYENVMKKAKKLDEGVSGSSIAEALLVMERDWIKYRDARCAFVESQTQGGTMGKTLAAGCRQQTTADQALFLKYAMIAE</sequence>
<dbReference type="Proteomes" id="UP000307874">
    <property type="component" value="Unassembled WGS sequence"/>
</dbReference>
<dbReference type="AlphaFoldDB" id="A0A5C4JQZ5"/>
<proteinExistence type="predicted"/>
<feature type="chain" id="PRO_5023064719" evidence="1">
    <location>
        <begin position="27"/>
        <end position="169"/>
    </location>
</feature>
<evidence type="ECO:0000256" key="1">
    <source>
        <dbReference type="SAM" id="SignalP"/>
    </source>
</evidence>
<reference evidence="3 4" key="2">
    <citation type="submission" date="2019-06" db="EMBL/GenBank/DDBJ databases">
        <title>Martelella lutilitoris sp. nov., isolated from a tidal mudflat.</title>
        <authorList>
            <person name="Kim Y.-J."/>
        </authorList>
    </citation>
    <scope>NUCLEOTIDE SEQUENCE [LARGE SCALE GENOMIC DNA]</scope>
    <source>
        <strain evidence="3 4">GH2-6</strain>
    </source>
</reference>
<feature type="domain" description="Lysozyme inhibitor LprI-like N-terminal" evidence="2">
    <location>
        <begin position="60"/>
        <end position="161"/>
    </location>
</feature>
<evidence type="ECO:0000313" key="3">
    <source>
        <dbReference type="EMBL" id="TNB47632.1"/>
    </source>
</evidence>
<dbReference type="Pfam" id="PF07007">
    <property type="entry name" value="LprI"/>
    <property type="match status" value="1"/>
</dbReference>
<gene>
    <name evidence="3" type="ORF">FF124_12325</name>
</gene>
<keyword evidence="1" id="KW-0732">Signal</keyword>
<organism evidence="3 4">
    <name type="scientific">Martelella lutilitoris</name>
    <dbReference type="NCBI Taxonomy" id="2583532"/>
    <lineage>
        <taxon>Bacteria</taxon>
        <taxon>Pseudomonadati</taxon>
        <taxon>Pseudomonadota</taxon>
        <taxon>Alphaproteobacteria</taxon>
        <taxon>Hyphomicrobiales</taxon>
        <taxon>Aurantimonadaceae</taxon>
        <taxon>Martelella</taxon>
    </lineage>
</organism>
<accession>A0A5C4JQZ5</accession>
<dbReference type="OrthoDB" id="7340239at2"/>
<protein>
    <submittedName>
        <fullName evidence="3">DUF1311 domain-containing protein</fullName>
    </submittedName>
</protein>
<feature type="signal peptide" evidence="1">
    <location>
        <begin position="1"/>
        <end position="26"/>
    </location>
</feature>
<evidence type="ECO:0000313" key="4">
    <source>
        <dbReference type="Proteomes" id="UP000307874"/>
    </source>
</evidence>
<comment type="caution">
    <text evidence="3">The sequence shown here is derived from an EMBL/GenBank/DDBJ whole genome shotgun (WGS) entry which is preliminary data.</text>
</comment>
<reference evidence="3 4" key="1">
    <citation type="submission" date="2019-05" db="EMBL/GenBank/DDBJ databases">
        <authorList>
            <person name="Lee S.D."/>
        </authorList>
    </citation>
    <scope>NUCLEOTIDE SEQUENCE [LARGE SCALE GENOMIC DNA]</scope>
    <source>
        <strain evidence="3 4">GH2-6</strain>
    </source>
</reference>